<dbReference type="InterPro" id="IPR017907">
    <property type="entry name" value="Znf_RING_CS"/>
</dbReference>
<sequence>MVINSPNKMPKPTRDQQFQKSFEGFFEDLSFNYPNLTEYKITNTTDNKSCCDHTYLLHIPREIIAYHLDLTIIDRDGTEIGPGPVMKHQEIPNKKDFKKHYNDYFKDYQLEIGKILVSYTEIFDFWYEKEDDRITNDEIRNGIIHSDLSEYDVFMKILVVYHKTHFPFPIPLTNEEKLDKRCRQLETRNNELVLNLNGLTNMYQEKEEQNTYLRHRLRVERRIANNKYKAMIEKIQKKFSEYYDKLVEKDECPVCYEEIIAEKLKVPGCCHSICKGCAEKCDKCPICRESYLL</sequence>
<dbReference type="PROSITE" id="PS50089">
    <property type="entry name" value="ZF_RING_2"/>
    <property type="match status" value="1"/>
</dbReference>
<accession>A0A6C0JNS5</accession>
<name>A0A6C0JNS5_9ZZZZ</name>
<feature type="domain" description="RING-type" evidence="5">
    <location>
        <begin position="252"/>
        <end position="288"/>
    </location>
</feature>
<organism evidence="6">
    <name type="scientific">viral metagenome</name>
    <dbReference type="NCBI Taxonomy" id="1070528"/>
    <lineage>
        <taxon>unclassified sequences</taxon>
        <taxon>metagenomes</taxon>
        <taxon>organismal metagenomes</taxon>
    </lineage>
</organism>
<keyword evidence="3" id="KW-0862">Zinc</keyword>
<reference evidence="6" key="1">
    <citation type="journal article" date="2020" name="Nature">
        <title>Giant virus diversity and host interactions through global metagenomics.</title>
        <authorList>
            <person name="Schulz F."/>
            <person name="Roux S."/>
            <person name="Paez-Espino D."/>
            <person name="Jungbluth S."/>
            <person name="Walsh D.A."/>
            <person name="Denef V.J."/>
            <person name="McMahon K.D."/>
            <person name="Konstantinidis K.T."/>
            <person name="Eloe-Fadrosh E.A."/>
            <person name="Kyrpides N.C."/>
            <person name="Woyke T."/>
        </authorList>
    </citation>
    <scope>NUCLEOTIDE SEQUENCE</scope>
    <source>
        <strain evidence="6">GVMAG-M-3300027747-57</strain>
    </source>
</reference>
<feature type="coiled-coil region" evidence="4">
    <location>
        <begin position="175"/>
        <end position="209"/>
    </location>
</feature>
<evidence type="ECO:0000313" key="6">
    <source>
        <dbReference type="EMBL" id="QHU06390.1"/>
    </source>
</evidence>
<keyword evidence="1" id="KW-0479">Metal-binding</keyword>
<protein>
    <recommendedName>
        <fullName evidence="5">RING-type domain-containing protein</fullName>
    </recommendedName>
</protein>
<dbReference type="InterPro" id="IPR001841">
    <property type="entry name" value="Znf_RING"/>
</dbReference>
<evidence type="ECO:0000256" key="3">
    <source>
        <dbReference type="ARBA" id="ARBA00022833"/>
    </source>
</evidence>
<evidence type="ECO:0000256" key="1">
    <source>
        <dbReference type="ARBA" id="ARBA00022723"/>
    </source>
</evidence>
<dbReference type="AlphaFoldDB" id="A0A6C0JNS5"/>
<proteinExistence type="predicted"/>
<dbReference type="InterPro" id="IPR013083">
    <property type="entry name" value="Znf_RING/FYVE/PHD"/>
</dbReference>
<dbReference type="SUPFAM" id="SSF57850">
    <property type="entry name" value="RING/U-box"/>
    <property type="match status" value="1"/>
</dbReference>
<evidence type="ECO:0000259" key="5">
    <source>
        <dbReference type="PROSITE" id="PS50089"/>
    </source>
</evidence>
<dbReference type="EMBL" id="MN740433">
    <property type="protein sequence ID" value="QHU06390.1"/>
    <property type="molecule type" value="Genomic_DNA"/>
</dbReference>
<evidence type="ECO:0000256" key="2">
    <source>
        <dbReference type="ARBA" id="ARBA00022771"/>
    </source>
</evidence>
<evidence type="ECO:0000256" key="4">
    <source>
        <dbReference type="SAM" id="Coils"/>
    </source>
</evidence>
<dbReference type="GO" id="GO:0008270">
    <property type="term" value="F:zinc ion binding"/>
    <property type="evidence" value="ECO:0007669"/>
    <property type="project" value="UniProtKB-KW"/>
</dbReference>
<keyword evidence="4" id="KW-0175">Coiled coil</keyword>
<dbReference type="Gene3D" id="3.30.40.10">
    <property type="entry name" value="Zinc/RING finger domain, C3HC4 (zinc finger)"/>
    <property type="match status" value="1"/>
</dbReference>
<keyword evidence="2" id="KW-0863">Zinc-finger</keyword>
<dbReference type="PROSITE" id="PS00518">
    <property type="entry name" value="ZF_RING_1"/>
    <property type="match status" value="1"/>
</dbReference>